<accession>A0A835YKB5</accession>
<reference evidence="1" key="1">
    <citation type="submission" date="2021-02" db="EMBL/GenBank/DDBJ databases">
        <title>First Annotated Genome of the Yellow-green Alga Tribonema minus.</title>
        <authorList>
            <person name="Mahan K.M."/>
        </authorList>
    </citation>
    <scope>NUCLEOTIDE SEQUENCE</scope>
    <source>
        <strain evidence="1">UTEX B ZZ1240</strain>
    </source>
</reference>
<evidence type="ECO:0000313" key="1">
    <source>
        <dbReference type="EMBL" id="KAG5176715.1"/>
    </source>
</evidence>
<dbReference type="InterPro" id="IPR011992">
    <property type="entry name" value="EF-hand-dom_pair"/>
</dbReference>
<evidence type="ECO:0000313" key="2">
    <source>
        <dbReference type="Proteomes" id="UP000664859"/>
    </source>
</evidence>
<organism evidence="1 2">
    <name type="scientific">Tribonema minus</name>
    <dbReference type="NCBI Taxonomy" id="303371"/>
    <lineage>
        <taxon>Eukaryota</taxon>
        <taxon>Sar</taxon>
        <taxon>Stramenopiles</taxon>
        <taxon>Ochrophyta</taxon>
        <taxon>PX clade</taxon>
        <taxon>Xanthophyceae</taxon>
        <taxon>Tribonematales</taxon>
        <taxon>Tribonemataceae</taxon>
        <taxon>Tribonema</taxon>
    </lineage>
</organism>
<comment type="caution">
    <text evidence="1">The sequence shown here is derived from an EMBL/GenBank/DDBJ whole genome shotgun (WGS) entry which is preliminary data.</text>
</comment>
<dbReference type="Gene3D" id="1.10.238.10">
    <property type="entry name" value="EF-hand"/>
    <property type="match status" value="1"/>
</dbReference>
<name>A0A835YKB5_9STRA</name>
<evidence type="ECO:0008006" key="3">
    <source>
        <dbReference type="Google" id="ProtNLM"/>
    </source>
</evidence>
<protein>
    <recommendedName>
        <fullName evidence="3">Calmodulin</fullName>
    </recommendedName>
</protein>
<sequence>MAELQARIAVDLADKARRAERPPLEVARRAFRKFNAAGSGVVGSADFRRGAERLRCGALTPGDIAALLSRFDPAEEGKVSYDAFAVWAAGGCDAARALEKLGRCLALLRARAGTGCGRCLRQRRRRAEAAAAAAAAMGRRG</sequence>
<gene>
    <name evidence="1" type="ORF">JKP88DRAFT_334726</name>
</gene>
<dbReference type="SUPFAM" id="SSF47473">
    <property type="entry name" value="EF-hand"/>
    <property type="match status" value="1"/>
</dbReference>
<dbReference type="EMBL" id="JAFCMP010000534">
    <property type="protein sequence ID" value="KAG5176715.1"/>
    <property type="molecule type" value="Genomic_DNA"/>
</dbReference>
<dbReference type="Proteomes" id="UP000664859">
    <property type="component" value="Unassembled WGS sequence"/>
</dbReference>
<keyword evidence="2" id="KW-1185">Reference proteome</keyword>
<dbReference type="AlphaFoldDB" id="A0A835YKB5"/>
<proteinExistence type="predicted"/>